<evidence type="ECO:0000256" key="2">
    <source>
        <dbReference type="ARBA" id="ARBA00022737"/>
    </source>
</evidence>
<accession>A0A2R2MJI1</accession>
<dbReference type="PANTHER" id="PTHR24023">
    <property type="entry name" value="COLLAGEN ALPHA"/>
    <property type="match status" value="1"/>
</dbReference>
<dbReference type="Pfam" id="PF01391">
    <property type="entry name" value="Collagen"/>
    <property type="match status" value="2"/>
</dbReference>
<dbReference type="GO" id="GO:0030198">
    <property type="term" value="P:extracellular matrix organization"/>
    <property type="evidence" value="ECO:0007669"/>
    <property type="project" value="TreeGrafter"/>
</dbReference>
<dbReference type="InterPro" id="IPR009030">
    <property type="entry name" value="Growth_fac_rcpt_cys_sf"/>
</dbReference>
<dbReference type="InterPro" id="IPR000152">
    <property type="entry name" value="EGF-type_Asp/Asn_hydroxyl_site"/>
</dbReference>
<dbReference type="PROSITE" id="PS50026">
    <property type="entry name" value="EGF_3"/>
    <property type="match status" value="1"/>
</dbReference>
<gene>
    <name evidence="9" type="primary">LOC106169885</name>
</gene>
<dbReference type="InterPro" id="IPR049883">
    <property type="entry name" value="NOTCH1_EGF-like"/>
</dbReference>
<comment type="caution">
    <text evidence="4">Lacks conserved residue(s) required for the propagation of feature annotation.</text>
</comment>
<dbReference type="AlphaFoldDB" id="A0A2R2MJI1"/>
<dbReference type="Proteomes" id="UP000085678">
    <property type="component" value="Unplaced"/>
</dbReference>
<feature type="region of interest" description="Disordered" evidence="5">
    <location>
        <begin position="763"/>
        <end position="794"/>
    </location>
</feature>
<dbReference type="Pfam" id="PF07645">
    <property type="entry name" value="EGF_CA"/>
    <property type="match status" value="2"/>
</dbReference>
<name>A0A2R2MJI1_LINAN</name>
<evidence type="ECO:0000256" key="4">
    <source>
        <dbReference type="PROSITE-ProRule" id="PRU00076"/>
    </source>
</evidence>
<dbReference type="GO" id="GO:0005615">
    <property type="term" value="C:extracellular space"/>
    <property type="evidence" value="ECO:0007669"/>
    <property type="project" value="TreeGrafter"/>
</dbReference>
<dbReference type="RefSeq" id="XP_023930365.1">
    <property type="nucleotide sequence ID" value="XM_024074597.1"/>
</dbReference>
<dbReference type="InterPro" id="IPR000742">
    <property type="entry name" value="EGF"/>
</dbReference>
<dbReference type="InterPro" id="IPR018097">
    <property type="entry name" value="EGF_Ca-bd_CS"/>
</dbReference>
<dbReference type="PROSITE" id="PS00010">
    <property type="entry name" value="ASX_HYDROXYL"/>
    <property type="match status" value="1"/>
</dbReference>
<dbReference type="GO" id="GO:0030020">
    <property type="term" value="F:extracellular matrix structural constituent conferring tensile strength"/>
    <property type="evidence" value="ECO:0007669"/>
    <property type="project" value="TreeGrafter"/>
</dbReference>
<feature type="compositionally biased region" description="Pro residues" evidence="5">
    <location>
        <begin position="425"/>
        <end position="441"/>
    </location>
</feature>
<dbReference type="Gene3D" id="2.10.25.10">
    <property type="entry name" value="Laminin"/>
    <property type="match status" value="3"/>
</dbReference>
<evidence type="ECO:0000256" key="5">
    <source>
        <dbReference type="SAM" id="MobiDB-lite"/>
    </source>
</evidence>
<dbReference type="PROSITE" id="PS01187">
    <property type="entry name" value="EGF_CA"/>
    <property type="match status" value="1"/>
</dbReference>
<proteinExistence type="predicted"/>
<dbReference type="SUPFAM" id="SSF57184">
    <property type="entry name" value="Growth factor receptor domain"/>
    <property type="match status" value="1"/>
</dbReference>
<keyword evidence="1 4" id="KW-0245">EGF-like domain</keyword>
<dbReference type="KEGG" id="lak:106169885"/>
<evidence type="ECO:0000256" key="3">
    <source>
        <dbReference type="ARBA" id="ARBA00023157"/>
    </source>
</evidence>
<dbReference type="PROSITE" id="PS01186">
    <property type="entry name" value="EGF_2"/>
    <property type="match status" value="1"/>
</dbReference>
<evidence type="ECO:0000256" key="6">
    <source>
        <dbReference type="SAM" id="Phobius"/>
    </source>
</evidence>
<keyword evidence="6" id="KW-1133">Transmembrane helix</keyword>
<evidence type="ECO:0000313" key="9">
    <source>
        <dbReference type="RefSeq" id="XP_023930365.1"/>
    </source>
</evidence>
<keyword evidence="2" id="KW-0677">Repeat</keyword>
<protein>
    <submittedName>
        <fullName evidence="9">Uncharacterized protein LOC106169885 isoform X1</fullName>
    </submittedName>
</protein>
<feature type="region of interest" description="Disordered" evidence="5">
    <location>
        <begin position="383"/>
        <end position="542"/>
    </location>
</feature>
<dbReference type="GO" id="GO:0031012">
    <property type="term" value="C:extracellular matrix"/>
    <property type="evidence" value="ECO:0007669"/>
    <property type="project" value="TreeGrafter"/>
</dbReference>
<dbReference type="SMART" id="SM00179">
    <property type="entry name" value="EGF_CA"/>
    <property type="match status" value="2"/>
</dbReference>
<dbReference type="CDD" id="cd00054">
    <property type="entry name" value="EGF_CA"/>
    <property type="match status" value="2"/>
</dbReference>
<keyword evidence="6" id="KW-0472">Membrane</keyword>
<feature type="transmembrane region" description="Helical" evidence="6">
    <location>
        <begin position="685"/>
        <end position="711"/>
    </location>
</feature>
<dbReference type="InterPro" id="IPR001881">
    <property type="entry name" value="EGF-like_Ca-bd_dom"/>
</dbReference>
<feature type="compositionally biased region" description="Pro residues" evidence="5">
    <location>
        <begin position="383"/>
        <end position="392"/>
    </location>
</feature>
<dbReference type="GeneID" id="106169885"/>
<dbReference type="InParanoid" id="A0A2R2MJI1"/>
<feature type="compositionally biased region" description="Low complexity" evidence="5">
    <location>
        <begin position="470"/>
        <end position="496"/>
    </location>
</feature>
<evidence type="ECO:0000259" key="7">
    <source>
        <dbReference type="PROSITE" id="PS50026"/>
    </source>
</evidence>
<evidence type="ECO:0000256" key="1">
    <source>
        <dbReference type="ARBA" id="ARBA00022536"/>
    </source>
</evidence>
<dbReference type="SMART" id="SM00181">
    <property type="entry name" value="EGF"/>
    <property type="match status" value="2"/>
</dbReference>
<dbReference type="GO" id="GO:0005509">
    <property type="term" value="F:calcium ion binding"/>
    <property type="evidence" value="ECO:0007669"/>
    <property type="project" value="InterPro"/>
</dbReference>
<reference evidence="9" key="1">
    <citation type="submission" date="2025-08" db="UniProtKB">
        <authorList>
            <consortium name="RefSeq"/>
        </authorList>
    </citation>
    <scope>IDENTIFICATION</scope>
    <source>
        <tissue evidence="9">Gonads</tissue>
    </source>
</reference>
<evidence type="ECO:0000313" key="8">
    <source>
        <dbReference type="Proteomes" id="UP000085678"/>
    </source>
</evidence>
<keyword evidence="8" id="KW-1185">Reference proteome</keyword>
<dbReference type="InterPro" id="IPR050149">
    <property type="entry name" value="Collagen_superfamily"/>
</dbReference>
<keyword evidence="6" id="KW-0812">Transmembrane</keyword>
<dbReference type="PANTHER" id="PTHR24023:SF1095">
    <property type="entry name" value="EGF-LIKE DOMAIN-CONTAINING PROTEIN"/>
    <property type="match status" value="1"/>
</dbReference>
<organism evidence="8 9">
    <name type="scientific">Lingula anatina</name>
    <name type="common">Brachiopod</name>
    <name type="synonym">Lingula unguis</name>
    <dbReference type="NCBI Taxonomy" id="7574"/>
    <lineage>
        <taxon>Eukaryota</taxon>
        <taxon>Metazoa</taxon>
        <taxon>Spiralia</taxon>
        <taxon>Lophotrochozoa</taxon>
        <taxon>Brachiopoda</taxon>
        <taxon>Linguliformea</taxon>
        <taxon>Lingulata</taxon>
        <taxon>Lingulida</taxon>
        <taxon>Linguloidea</taxon>
        <taxon>Lingulidae</taxon>
        <taxon>Lingula</taxon>
    </lineage>
</organism>
<feature type="domain" description="EGF-like" evidence="7">
    <location>
        <begin position="545"/>
        <end position="588"/>
    </location>
</feature>
<dbReference type="InterPro" id="IPR008160">
    <property type="entry name" value="Collagen"/>
</dbReference>
<dbReference type="OrthoDB" id="19903at2759"/>
<keyword evidence="3" id="KW-1015">Disulfide bond</keyword>
<sequence>MEFGQITIVIFTQIYLWTQIKGSIVTVGDTNIQSGDSWAAPRQTRICAGYIIPSSGYVSSFQAYVTRAGGTILLQVWRHAGETKYFLVGQQPLVPNGPGLNSIAIPPGILLVEKGDLLGFTNTLENVTLSRRTVDEVYPLHIYDYVSLNDGNPPSVSSSPLTFVQSQEIGYRYAVQASVEVPDMTNLPSNTDPPSPPQTSTIVPSITPGFETIRKNGNILKNTNLLVRGGGRRLFLDTSLKFSKGVVTGFHVFFKTASNVHIQIWRPLWMAQYNQMIYQLIASKKLQPPSVVPSIMNVNLNETDYIAVETNDVLGFFNEEDIGPIPYDYESNRMYKTCSAVTGCSTIPTVGNIKMLEDLALNWAFSFAATYNTQYWKFSLPSAPEPTLPPGPTGQIGPKGEVGSTGEIGDTGQTGRKGEAGPPGSTGPPGPQGITGPPGPKGDPGQNGPRGDTGLPGPQGPTVEQGPRGPTGITGSTGETGPTGPKGQTGNTGPTGDSSTGPEGLTGPQGQTGSKGDRGSTGQRGLKGDTGPPGLTGPPGFPFNETNECATGLHDCDSKHGICVNLYSGYFCLCQSGYVLMSDGKACTEDRYCSKNNGGCQEQCLSSSNGSQSCGCVSPGLTMDKDGMSCIDIDECEREPCDTDSVCINSYGSYVCLSLLKDKGSSIASGQTGDDGLPNLLSNAMILAMIIWLIVLTLLYIVLALCCYTLVKRAKRERRNFENAMKIPKLTPNWLLKAGASEEITYDNAHIEVPPGHMWFGRDSEKPLAAGSSEPLEYDRRQSQGHPLYKTPPK</sequence>